<dbReference type="PROSITE" id="PS00138">
    <property type="entry name" value="SUBTILASE_SER"/>
    <property type="match status" value="1"/>
</dbReference>
<gene>
    <name evidence="8" type="ORF">O1G22_23020</name>
</gene>
<keyword evidence="1" id="KW-0645">Protease</keyword>
<dbReference type="InterPro" id="IPR050819">
    <property type="entry name" value="Tripeptidyl-peptidase_I"/>
</dbReference>
<evidence type="ECO:0000256" key="5">
    <source>
        <dbReference type="SAM" id="SignalP"/>
    </source>
</evidence>
<protein>
    <recommendedName>
        <fullName evidence="10">Peptidase S53 domain-containing protein</fullName>
    </recommendedName>
</protein>
<evidence type="ECO:0000313" key="8">
    <source>
        <dbReference type="EMBL" id="WBO65489.1"/>
    </source>
</evidence>
<evidence type="ECO:0000313" key="9">
    <source>
        <dbReference type="Proteomes" id="UP001212326"/>
    </source>
</evidence>
<dbReference type="SMART" id="SM00108">
    <property type="entry name" value="B_lectin"/>
    <property type="match status" value="2"/>
</dbReference>
<evidence type="ECO:0000256" key="1">
    <source>
        <dbReference type="ARBA" id="ARBA00022670"/>
    </source>
</evidence>
<evidence type="ECO:0000256" key="4">
    <source>
        <dbReference type="SAM" id="MobiDB-lite"/>
    </source>
</evidence>
<dbReference type="Proteomes" id="UP001212326">
    <property type="component" value="Chromosome"/>
</dbReference>
<dbReference type="InterPro" id="IPR036426">
    <property type="entry name" value="Bulb-type_lectin_dom_sf"/>
</dbReference>
<dbReference type="PANTHER" id="PTHR14218">
    <property type="entry name" value="PROTEASE S8 TRIPEPTIDYL PEPTIDASE I CLN2"/>
    <property type="match status" value="1"/>
</dbReference>
<dbReference type="Gene3D" id="2.90.10.10">
    <property type="entry name" value="Bulb-type lectin domain"/>
    <property type="match status" value="4"/>
</dbReference>
<organism evidence="8 9">
    <name type="scientific">Streptomyces camelliae</name>
    <dbReference type="NCBI Taxonomy" id="3004093"/>
    <lineage>
        <taxon>Bacteria</taxon>
        <taxon>Bacillati</taxon>
        <taxon>Actinomycetota</taxon>
        <taxon>Actinomycetes</taxon>
        <taxon>Kitasatosporales</taxon>
        <taxon>Streptomycetaceae</taxon>
        <taxon>Streptomyces</taxon>
    </lineage>
</organism>
<dbReference type="InterPro" id="IPR030400">
    <property type="entry name" value="Sedolisin_dom"/>
</dbReference>
<dbReference type="PROSITE" id="PS50927">
    <property type="entry name" value="BULB_LECTIN"/>
    <property type="match status" value="2"/>
</dbReference>
<feature type="domain" description="Bulb-type lectin" evidence="6">
    <location>
        <begin position="528"/>
        <end position="642"/>
    </location>
</feature>
<dbReference type="RefSeq" id="WP_270083051.1">
    <property type="nucleotide sequence ID" value="NZ_CP115300.1"/>
</dbReference>
<keyword evidence="2" id="KW-0378">Hydrolase</keyword>
<dbReference type="CDD" id="cd04056">
    <property type="entry name" value="Peptidases_S53"/>
    <property type="match status" value="1"/>
</dbReference>
<keyword evidence="5" id="KW-0732">Signal</keyword>
<reference evidence="8 9" key="1">
    <citation type="submission" date="2022-12" db="EMBL/GenBank/DDBJ databases">
        <authorList>
            <person name="Mo P."/>
        </authorList>
    </citation>
    <scope>NUCLEOTIDE SEQUENCE [LARGE SCALE GENOMIC DNA]</scope>
    <source>
        <strain evidence="8 9">HUAS 2-6</strain>
    </source>
</reference>
<keyword evidence="9" id="KW-1185">Reference proteome</keyword>
<feature type="region of interest" description="Disordered" evidence="4">
    <location>
        <begin position="272"/>
        <end position="300"/>
    </location>
</feature>
<evidence type="ECO:0000256" key="2">
    <source>
        <dbReference type="ARBA" id="ARBA00022801"/>
    </source>
</evidence>
<feature type="compositionally biased region" description="Low complexity" evidence="4">
    <location>
        <begin position="272"/>
        <end position="282"/>
    </location>
</feature>
<dbReference type="SUPFAM" id="SSF52743">
    <property type="entry name" value="Subtilisin-like"/>
    <property type="match status" value="1"/>
</dbReference>
<feature type="chain" id="PRO_5045779849" description="Peptidase S53 domain-containing protein" evidence="5">
    <location>
        <begin position="25"/>
        <end position="652"/>
    </location>
</feature>
<dbReference type="PROSITE" id="PS51695">
    <property type="entry name" value="SEDOLISIN"/>
    <property type="match status" value="1"/>
</dbReference>
<evidence type="ECO:0000259" key="7">
    <source>
        <dbReference type="PROSITE" id="PS51695"/>
    </source>
</evidence>
<sequence>MLSGRHRAASTAALLSTTALISTALSTGWLTATASAAPSANGAAHVKHLCSHPTTPGQMACLAEARTDIVRHLTVSPNTTPNGYGPSDLQSAYNLPSATAGAGKTVFIVDAYDDPNAESDLAAYRSQYNLPACTTANGCFHKVNQTGGTSYPTADAGWAGEISLDLDMVSAVCPQCHITLVEASSPSMTDIGTAENEAVALGAKYVSNSFGGTEDPSETTADVQYFNHPGVAVTVSAGDGGYGAEYPASSPYVTAVGGTSLSRTSNTRGWTESVWSTSSTEGTGSGCSADEAKPTWQTDSGCSHRTVADVSAVADPATGVAVYDTYGGSGGWNVYGGTSASAPIIAGTYALAGTPSANSYPSTYAYGHKSALNDVTTGSNGSCSPSYLCTAGTGYDGPTGLGTPNGTAAFAAGANSVNSLQPGQKLTSGQKLSSANITLTMGSDGNLVAYLKTNGASGSGPAIWASNTSGHSGAYAYMQTDGNLVVYSSSGTALWSTHTYGNSGASFLVQDDGNLVVYSSSGSALWSDGTYMRSATIGSGQKLKGGSWVQGKYTRLVMQPDGNFVMYRKRDGKAIWTSNTYGHAGAYAYMQTDGNLVVYSSGGTALWSTHTYGNSGAYALMQNDGNFVVYKSTGGPGKGGALWASGTQSYVP</sequence>
<accession>A0ABY7P6E3</accession>
<evidence type="ECO:0000256" key="3">
    <source>
        <dbReference type="ARBA" id="ARBA00022825"/>
    </source>
</evidence>
<evidence type="ECO:0000259" key="6">
    <source>
        <dbReference type="PROSITE" id="PS50927"/>
    </source>
</evidence>
<feature type="domain" description="Peptidase S53" evidence="7">
    <location>
        <begin position="83"/>
        <end position="416"/>
    </location>
</feature>
<dbReference type="SUPFAM" id="SSF51110">
    <property type="entry name" value="alpha-D-mannose-specific plant lectins"/>
    <property type="match status" value="2"/>
</dbReference>
<dbReference type="InterPro" id="IPR001480">
    <property type="entry name" value="Bulb-type_lectin_dom"/>
</dbReference>
<dbReference type="InterPro" id="IPR036852">
    <property type="entry name" value="Peptidase_S8/S53_dom_sf"/>
</dbReference>
<feature type="signal peptide" evidence="5">
    <location>
        <begin position="1"/>
        <end position="24"/>
    </location>
</feature>
<evidence type="ECO:0008006" key="10">
    <source>
        <dbReference type="Google" id="ProtNLM"/>
    </source>
</evidence>
<dbReference type="InterPro" id="IPR023828">
    <property type="entry name" value="Peptidase_S8_Ser-AS"/>
</dbReference>
<keyword evidence="3" id="KW-0720">Serine protease</keyword>
<dbReference type="CDD" id="cd00028">
    <property type="entry name" value="B_lectin"/>
    <property type="match status" value="2"/>
</dbReference>
<proteinExistence type="predicted"/>
<dbReference type="EMBL" id="CP115300">
    <property type="protein sequence ID" value="WBO65489.1"/>
    <property type="molecule type" value="Genomic_DNA"/>
</dbReference>
<feature type="domain" description="Bulb-type lectin" evidence="6">
    <location>
        <begin position="417"/>
        <end position="530"/>
    </location>
</feature>
<dbReference type="PANTHER" id="PTHR14218:SF15">
    <property type="entry name" value="TRIPEPTIDYL-PEPTIDASE 1"/>
    <property type="match status" value="1"/>
</dbReference>
<dbReference type="Gene3D" id="3.40.50.200">
    <property type="entry name" value="Peptidase S8/S53 domain"/>
    <property type="match status" value="1"/>
</dbReference>
<name>A0ABY7P6E3_9ACTN</name>